<dbReference type="AlphaFoldDB" id="A0A150FUH3"/>
<evidence type="ECO:0000313" key="3">
    <source>
        <dbReference type="Proteomes" id="UP000075714"/>
    </source>
</evidence>
<dbReference type="PANTHER" id="PTHR33064:SF37">
    <property type="entry name" value="RIBONUCLEASE H"/>
    <property type="match status" value="1"/>
</dbReference>
<keyword evidence="3" id="KW-1185">Reference proteome</keyword>
<accession>A0A150FUH3</accession>
<dbReference type="SUPFAM" id="SSF56672">
    <property type="entry name" value="DNA/RNA polymerases"/>
    <property type="match status" value="1"/>
</dbReference>
<evidence type="ECO:0000313" key="2">
    <source>
        <dbReference type="EMBL" id="KXZ41257.1"/>
    </source>
</evidence>
<organism evidence="2 3">
    <name type="scientific">Gonium pectorale</name>
    <name type="common">Green alga</name>
    <dbReference type="NCBI Taxonomy" id="33097"/>
    <lineage>
        <taxon>Eukaryota</taxon>
        <taxon>Viridiplantae</taxon>
        <taxon>Chlorophyta</taxon>
        <taxon>core chlorophytes</taxon>
        <taxon>Chlorophyceae</taxon>
        <taxon>CS clade</taxon>
        <taxon>Chlamydomonadales</taxon>
        <taxon>Volvocaceae</taxon>
        <taxon>Gonium</taxon>
    </lineage>
</organism>
<dbReference type="STRING" id="33097.A0A150FUH3"/>
<dbReference type="InterPro" id="IPR043502">
    <property type="entry name" value="DNA/RNA_pol_sf"/>
</dbReference>
<comment type="caution">
    <text evidence="2">The sequence shown here is derived from an EMBL/GenBank/DDBJ whole genome shotgun (WGS) entry which is preliminary data.</text>
</comment>
<proteinExistence type="predicted"/>
<gene>
    <name evidence="2" type="ORF">GPECTOR_600g677</name>
</gene>
<dbReference type="OrthoDB" id="542221at2759"/>
<sequence length="325" mass="35892">MADLGEYRGKVGPARLDLTHDGPIYQRPRPHSQEEYAAMDAVCKELLGADNIEESRSSGYAVNSTMPPKRAADGTWTQRRFCQDARDLNAATVPDLHLSPLPEELFDQIGDATWLTNHSAEEHLQHLERVFQMLLEIGIQLHPETTLVAGDAVEFLGFMVSAKGLAPTRANVEALLALGPQSSSAGVRRLLGMFWYYRKLVPRFADITAPLNALISSKYVCHAGSWGAEQQAALDELKMIYSRMDGPVLRRVQPARPLILHTDFSGVGMSGILGQLDDDGVGYLCVCISRPLNVHEQRYISYKGELLAVSNWSVTGVQRFGDSNQ</sequence>
<name>A0A150FUH3_GONPE</name>
<feature type="domain" description="Reverse transcriptase/retrotransposon-derived protein RNase H-like" evidence="1">
    <location>
        <begin position="226"/>
        <end position="310"/>
    </location>
</feature>
<dbReference type="InterPro" id="IPR041577">
    <property type="entry name" value="RT_RNaseH_2"/>
</dbReference>
<dbReference type="Gene3D" id="3.10.10.10">
    <property type="entry name" value="HIV Type 1 Reverse Transcriptase, subunit A, domain 1"/>
    <property type="match status" value="1"/>
</dbReference>
<evidence type="ECO:0000259" key="1">
    <source>
        <dbReference type="Pfam" id="PF17919"/>
    </source>
</evidence>
<dbReference type="InterPro" id="IPR043128">
    <property type="entry name" value="Rev_trsase/Diguanyl_cyclase"/>
</dbReference>
<dbReference type="Proteomes" id="UP000075714">
    <property type="component" value="Unassembled WGS sequence"/>
</dbReference>
<dbReference type="Pfam" id="PF17919">
    <property type="entry name" value="RT_RNaseH_2"/>
    <property type="match status" value="1"/>
</dbReference>
<protein>
    <recommendedName>
        <fullName evidence="1">Reverse transcriptase/retrotransposon-derived protein RNase H-like domain-containing protein</fullName>
    </recommendedName>
</protein>
<dbReference type="PANTHER" id="PTHR33064">
    <property type="entry name" value="POL PROTEIN"/>
    <property type="match status" value="1"/>
</dbReference>
<dbReference type="EMBL" id="LSYV01000597">
    <property type="protein sequence ID" value="KXZ41257.1"/>
    <property type="molecule type" value="Genomic_DNA"/>
</dbReference>
<reference evidence="3" key="1">
    <citation type="journal article" date="2016" name="Nat. Commun.">
        <title>The Gonium pectorale genome demonstrates co-option of cell cycle regulation during the evolution of multicellularity.</title>
        <authorList>
            <person name="Hanschen E.R."/>
            <person name="Marriage T.N."/>
            <person name="Ferris P.J."/>
            <person name="Hamaji T."/>
            <person name="Toyoda A."/>
            <person name="Fujiyama A."/>
            <person name="Neme R."/>
            <person name="Noguchi H."/>
            <person name="Minakuchi Y."/>
            <person name="Suzuki M."/>
            <person name="Kawai-Toyooka H."/>
            <person name="Smith D.R."/>
            <person name="Sparks H."/>
            <person name="Anderson J."/>
            <person name="Bakaric R."/>
            <person name="Luria V."/>
            <person name="Karger A."/>
            <person name="Kirschner M.W."/>
            <person name="Durand P.M."/>
            <person name="Michod R.E."/>
            <person name="Nozaki H."/>
            <person name="Olson B.J."/>
        </authorList>
    </citation>
    <scope>NUCLEOTIDE SEQUENCE [LARGE SCALE GENOMIC DNA]</scope>
    <source>
        <strain evidence="3">NIES-2863</strain>
    </source>
</reference>
<dbReference type="InterPro" id="IPR051320">
    <property type="entry name" value="Viral_Replic_Matur_Polypro"/>
</dbReference>
<dbReference type="Gene3D" id="3.30.70.270">
    <property type="match status" value="3"/>
</dbReference>